<dbReference type="AlphaFoldDB" id="A0AAF0EJ79"/>
<dbReference type="InterPro" id="IPR016024">
    <property type="entry name" value="ARM-type_fold"/>
</dbReference>
<dbReference type="Gene3D" id="1.25.40.180">
    <property type="match status" value="1"/>
</dbReference>
<dbReference type="InterPro" id="IPR003891">
    <property type="entry name" value="Initiation_fac_eIF4g_MI"/>
</dbReference>
<dbReference type="Pfam" id="PF02854">
    <property type="entry name" value="MIF4G"/>
    <property type="match status" value="1"/>
</dbReference>
<keyword evidence="3" id="KW-0539">Nucleus</keyword>
<evidence type="ECO:0000256" key="3">
    <source>
        <dbReference type="ARBA" id="ARBA00023242"/>
    </source>
</evidence>
<dbReference type="InterPro" id="IPR050781">
    <property type="entry name" value="CWC22_splicing_factor"/>
</dbReference>
<reference evidence="6" key="1">
    <citation type="submission" date="2023-03" db="EMBL/GenBank/DDBJ databases">
        <title>Mating type loci evolution in Malassezia.</title>
        <authorList>
            <person name="Coelho M.A."/>
        </authorList>
    </citation>
    <scope>NUCLEOTIDE SEQUENCE</scope>
    <source>
        <strain evidence="6">CBS 9557</strain>
    </source>
</reference>
<feature type="compositionally biased region" description="Low complexity" evidence="4">
    <location>
        <begin position="300"/>
        <end position="312"/>
    </location>
</feature>
<evidence type="ECO:0000313" key="7">
    <source>
        <dbReference type="Proteomes" id="UP001213623"/>
    </source>
</evidence>
<dbReference type="PANTHER" id="PTHR18034">
    <property type="entry name" value="CELL CYCLE CONTROL PROTEIN CWF22-RELATED"/>
    <property type="match status" value="1"/>
</dbReference>
<comment type="subcellular location">
    <subcellularLocation>
        <location evidence="1">Nucleus</location>
        <location evidence="1">Nucleolus</location>
    </subcellularLocation>
</comment>
<comment type="similarity">
    <text evidence="2">Belongs to the CWC22 family.</text>
</comment>
<feature type="compositionally biased region" description="Acidic residues" evidence="4">
    <location>
        <begin position="196"/>
        <end position="283"/>
    </location>
</feature>
<organism evidence="6 7">
    <name type="scientific">Malassezia nana</name>
    <dbReference type="NCBI Taxonomy" id="180528"/>
    <lineage>
        <taxon>Eukaryota</taxon>
        <taxon>Fungi</taxon>
        <taxon>Dikarya</taxon>
        <taxon>Basidiomycota</taxon>
        <taxon>Ustilaginomycotina</taxon>
        <taxon>Malasseziomycetes</taxon>
        <taxon>Malasseziales</taxon>
        <taxon>Malasseziaceae</taxon>
        <taxon>Malassezia</taxon>
    </lineage>
</organism>
<dbReference type="GO" id="GO:0042274">
    <property type="term" value="P:ribosomal small subunit biogenesis"/>
    <property type="evidence" value="ECO:0007669"/>
    <property type="project" value="TreeGrafter"/>
</dbReference>
<accession>A0AAF0EJ79</accession>
<dbReference type="GO" id="GO:0003723">
    <property type="term" value="F:RNA binding"/>
    <property type="evidence" value="ECO:0007669"/>
    <property type="project" value="InterPro"/>
</dbReference>
<feature type="compositionally biased region" description="Basic residues" evidence="4">
    <location>
        <begin position="46"/>
        <end position="60"/>
    </location>
</feature>
<evidence type="ECO:0000256" key="4">
    <source>
        <dbReference type="SAM" id="MobiDB-lite"/>
    </source>
</evidence>
<gene>
    <name evidence="6" type="primary">SGD1</name>
    <name evidence="6" type="ORF">MNAN1_000558</name>
</gene>
<evidence type="ECO:0000256" key="2">
    <source>
        <dbReference type="ARBA" id="ARBA00006856"/>
    </source>
</evidence>
<dbReference type="Proteomes" id="UP001213623">
    <property type="component" value="Chromosome 1"/>
</dbReference>
<evidence type="ECO:0000259" key="5">
    <source>
        <dbReference type="PROSITE" id="PS51366"/>
    </source>
</evidence>
<dbReference type="SUPFAM" id="SSF48371">
    <property type="entry name" value="ARM repeat"/>
    <property type="match status" value="1"/>
</dbReference>
<sequence>MGGGRDRARSTTRLPAALRDELGIDDGSTGLRKAKKPRLIGVSARKAARKEQRRAKHAARAPRATSAPSKTPTTSHAPLTARKEVKKPVPSTEPTGQRARAPPVPTTKQVLDPISGALKTVQASTRHGPTKLERMSGSSTKTQSRFTRLSQVERDEDDEIAWLEHQLSQGRSVREGDDVDDLLEDLDKLYAGMHEDDTEDLDNENEEGLEEDLEEDLDEAEEDLDEAEEDLDEAEEDLDEAEEDLDEAKEDLDEEDEDLDEAKEDLDEEDEDLNDDDDKELEDEGMKTENLETDLTEKASTSSSDPSTEPPSLASSSGGRYVPPALRQANPSIAQQKLQRLINGQLNRLGEGNVDSIVSELDGLYRSYARGDVTSTITRLVLDTISARANLSETVIVLYATLLTALHRLVGTEFGAYVLQELVSHLLDAYGAWLALPEPARADDEDAHSRVCVNLVTLQAHLFNLRMLSSGLLLDWVRLWLGQSFVTMVPGVSDTKPITELDIELILRLVQSSGAQLRHTDADALKAIVDVTKRSLDEAASSSPVAHSSRARFMLEALVHLRQKGKHLTRDSSATSERVQKMAKYLSGMEKRRTLRTQSALQVGLDDLQAAGHRGRWWLVGAAWAGHDAPPPSATPEVPDTASDDESMDLPQLARAQGMNTDARRSVFSTLMSSLDYQDAVRNLLQLKLSEVQRREIIRVLIHCLTQEPAFNPYYVLVGQQLALEQPGMRVTLQYVLWDYFRELGEAHVGGARVAHDKAGQVDETLLDDPVRLRKLVHLARAYGYWVATDSLSLNVLKPVDFTVLHGPATAFLQHLLLHWLLATQTQAPMLTPRLRGRLARAPTAQERERLERSLIKGTIGQPSLAQGLLVFLRLHMAPSQLTPLLGQEDAAVHARLVWATRTATETLSVGATVGA</sequence>
<keyword evidence="7" id="KW-1185">Reference proteome</keyword>
<dbReference type="PANTHER" id="PTHR18034:SF4">
    <property type="entry name" value="NUCLEOLAR MIF4G DOMAIN-CONTAINING PROTEIN 1"/>
    <property type="match status" value="1"/>
</dbReference>
<dbReference type="Pfam" id="PF02847">
    <property type="entry name" value="MA3"/>
    <property type="match status" value="1"/>
</dbReference>
<dbReference type="EMBL" id="CP119892">
    <property type="protein sequence ID" value="WFD25595.1"/>
    <property type="molecule type" value="Genomic_DNA"/>
</dbReference>
<dbReference type="GO" id="GO:0005730">
    <property type="term" value="C:nucleolus"/>
    <property type="evidence" value="ECO:0007669"/>
    <property type="project" value="UniProtKB-SubCell"/>
</dbReference>
<dbReference type="PROSITE" id="PS51366">
    <property type="entry name" value="MI"/>
    <property type="match status" value="1"/>
</dbReference>
<proteinExistence type="inferred from homology"/>
<name>A0AAF0EJ79_9BASI</name>
<dbReference type="Gene3D" id="1.10.287.620">
    <property type="entry name" value="Helix Hairpins"/>
    <property type="match status" value="1"/>
</dbReference>
<feature type="compositionally biased region" description="Low complexity" evidence="4">
    <location>
        <begin position="61"/>
        <end position="78"/>
    </location>
</feature>
<evidence type="ECO:0000256" key="1">
    <source>
        <dbReference type="ARBA" id="ARBA00004604"/>
    </source>
</evidence>
<dbReference type="SMART" id="SM00543">
    <property type="entry name" value="MIF4G"/>
    <property type="match status" value="1"/>
</dbReference>
<feature type="region of interest" description="Disordered" evidence="4">
    <location>
        <begin position="1"/>
        <end position="157"/>
    </location>
</feature>
<dbReference type="SMART" id="SM00544">
    <property type="entry name" value="MA3"/>
    <property type="match status" value="1"/>
</dbReference>
<dbReference type="InterPro" id="IPR003890">
    <property type="entry name" value="MIF4G-like_typ-3"/>
</dbReference>
<evidence type="ECO:0000313" key="6">
    <source>
        <dbReference type="EMBL" id="WFD25595.1"/>
    </source>
</evidence>
<protein>
    <submittedName>
        <fullName evidence="6">Suppressor of glycerol defect</fullName>
    </submittedName>
</protein>
<feature type="domain" description="MI" evidence="5">
    <location>
        <begin position="662"/>
        <end position="802"/>
    </location>
</feature>
<feature type="compositionally biased region" description="Polar residues" evidence="4">
    <location>
        <begin position="136"/>
        <end position="150"/>
    </location>
</feature>
<feature type="region of interest" description="Disordered" evidence="4">
    <location>
        <begin position="188"/>
        <end position="325"/>
    </location>
</feature>